<protein>
    <submittedName>
        <fullName evidence="8">Dihydroxyacetone phosphate acyltransferase</fullName>
    </submittedName>
</protein>
<dbReference type="GO" id="GO:0006629">
    <property type="term" value="P:lipid metabolic process"/>
    <property type="evidence" value="ECO:0007669"/>
    <property type="project" value="InterPro"/>
</dbReference>
<evidence type="ECO:0000256" key="4">
    <source>
        <dbReference type="ARBA" id="ARBA00023136"/>
    </source>
</evidence>
<accession>A0AAD9QGY1</accession>
<keyword evidence="6" id="KW-0812">Transmembrane</keyword>
<reference evidence="8" key="2">
    <citation type="journal article" date="2023" name="Science">
        <title>Genomic signatures of disease resistance in endangered staghorn corals.</title>
        <authorList>
            <person name="Vollmer S.V."/>
            <person name="Selwyn J.D."/>
            <person name="Despard B.A."/>
            <person name="Roesel C.L."/>
        </authorList>
    </citation>
    <scope>NUCLEOTIDE SEQUENCE</scope>
    <source>
        <strain evidence="8">K2</strain>
    </source>
</reference>
<dbReference type="AlphaFoldDB" id="A0AAD9QGY1"/>
<dbReference type="InterPro" id="IPR041728">
    <property type="entry name" value="GPAT/DHAPAT_LPLAT"/>
</dbReference>
<comment type="subcellular location">
    <subcellularLocation>
        <location evidence="1">Endomembrane system</location>
        <topology evidence="1">Peripheral membrane protein</topology>
    </subcellularLocation>
</comment>
<dbReference type="Pfam" id="PF01553">
    <property type="entry name" value="Acyltransferase"/>
    <property type="match status" value="1"/>
</dbReference>
<dbReference type="SMART" id="SM00563">
    <property type="entry name" value="PlsC"/>
    <property type="match status" value="1"/>
</dbReference>
<sequence>MSLKAEKKKTRILGYNNIILQRDYFKDLISGQNEEVTTEIQISNKSMGTQNSYGLYPGCGHKWRNEGSRDSLLAGATNPDNNFDKEGVETIAAAELALGRDEDTTLASEEISSVTVTSWQKLVSKWNNFCFRLPIGMEPFDMDLLKEGGWSDVLWSLKRYYPQRYKFAVSRTCQQIKDDVLNSRRVQHAIQENAEERGVAIESVADELRDAAKNNPMVFIPSHRSYLDFLLVSYICFATDIPLPFIAAAADFMNMRVVHTLLRNSGAFYMRRSFMSDPLYWVVFTEYIENQLQYGDQPLEFFLEGTRSRTGKFLQPNISYDRIPEESLYAYELLGIPKPKESLRGLIKSRSVLSEDYGSIHVYIGELVPLKEEKRVVKSLGYKILNDLQTGMICPSSVLVAAIILQNLKGIFFDELVEKFTWLKELCHMWSVPVKSAGDSNNATQVNESVDSLKLSLEKNDHGFIRLRDNKTTDVKDEGTSAKGNTAKSSLPLATSATNIKDEAAVHMLLACKRNVLLFYFFRAGLFSLAAERQQASEKQLVPLFTDFEFLARLLVKEVPQVTQDISETFEYFRETTDLLEQHGSVSVRNNKVVILQDKDIAFSAEMWRPILTAYWIACQYFMNFSAGNHERLLAEIMKELQDKAAELVLIGDVQFYEVLSLDLLRNSVSALVDLGVVIAAKSADGRGVISVPDSAKVADTYQRIGIREHPDGYVGVVGHRVNHTCSLLLLITQAPFFCYLKKNKYFWFLDDYIAFMYDTMDWGIGMAFQERVANDLDGVDNQIKEGLRRKFLTKVGEWLVLVLIAAVCLIMIRFSFGKRRQE</sequence>
<evidence type="ECO:0000256" key="5">
    <source>
        <dbReference type="ARBA" id="ARBA00023315"/>
    </source>
</evidence>
<proteinExistence type="inferred from homology"/>
<evidence type="ECO:0000256" key="2">
    <source>
        <dbReference type="ARBA" id="ARBA00007937"/>
    </source>
</evidence>
<dbReference type="Pfam" id="PF19277">
    <property type="entry name" value="GPAT_C"/>
    <property type="match status" value="1"/>
</dbReference>
<comment type="caution">
    <text evidence="8">The sequence shown here is derived from an EMBL/GenBank/DDBJ whole genome shotgun (WGS) entry which is preliminary data.</text>
</comment>
<feature type="transmembrane region" description="Helical" evidence="6">
    <location>
        <begin position="799"/>
        <end position="817"/>
    </location>
</feature>
<name>A0AAD9QGY1_ACRCE</name>
<dbReference type="InterPro" id="IPR022284">
    <property type="entry name" value="GPAT/DHAPAT"/>
</dbReference>
<feature type="domain" description="Phospholipid/glycerol acyltransferase" evidence="7">
    <location>
        <begin position="217"/>
        <end position="332"/>
    </location>
</feature>
<organism evidence="8 9">
    <name type="scientific">Acropora cervicornis</name>
    <name type="common">Staghorn coral</name>
    <dbReference type="NCBI Taxonomy" id="6130"/>
    <lineage>
        <taxon>Eukaryota</taxon>
        <taxon>Metazoa</taxon>
        <taxon>Cnidaria</taxon>
        <taxon>Anthozoa</taxon>
        <taxon>Hexacorallia</taxon>
        <taxon>Scleractinia</taxon>
        <taxon>Astrocoeniina</taxon>
        <taxon>Acroporidae</taxon>
        <taxon>Acropora</taxon>
    </lineage>
</organism>
<keyword evidence="5 8" id="KW-0012">Acyltransferase</keyword>
<dbReference type="EMBL" id="JARQWQ010000034">
    <property type="protein sequence ID" value="KAK2561119.1"/>
    <property type="molecule type" value="Genomic_DNA"/>
</dbReference>
<evidence type="ECO:0000313" key="9">
    <source>
        <dbReference type="Proteomes" id="UP001249851"/>
    </source>
</evidence>
<dbReference type="InterPro" id="IPR002123">
    <property type="entry name" value="Plipid/glycerol_acylTrfase"/>
</dbReference>
<evidence type="ECO:0000256" key="6">
    <source>
        <dbReference type="SAM" id="Phobius"/>
    </source>
</evidence>
<keyword evidence="3" id="KW-0808">Transferase</keyword>
<dbReference type="CDD" id="cd07993">
    <property type="entry name" value="LPLAT_DHAPAT-like"/>
    <property type="match status" value="1"/>
</dbReference>
<dbReference type="PANTHER" id="PTHR12563">
    <property type="entry name" value="GLYCEROL-3-PHOSPHATE ACYLTRANSFERASE"/>
    <property type="match status" value="1"/>
</dbReference>
<dbReference type="InterPro" id="IPR045520">
    <property type="entry name" value="GPAT/DHAPAT_C"/>
</dbReference>
<gene>
    <name evidence="8" type="ORF">P5673_016259</name>
</gene>
<dbReference type="PANTHER" id="PTHR12563:SF17">
    <property type="entry name" value="DIHYDROXYACETONE PHOSPHATE ACYLTRANSFERASE"/>
    <property type="match status" value="1"/>
</dbReference>
<reference evidence="8" key="1">
    <citation type="journal article" date="2023" name="G3 (Bethesda)">
        <title>Whole genome assembly and annotation of the endangered Caribbean coral Acropora cervicornis.</title>
        <authorList>
            <person name="Selwyn J.D."/>
            <person name="Vollmer S.V."/>
        </authorList>
    </citation>
    <scope>NUCLEOTIDE SEQUENCE</scope>
    <source>
        <strain evidence="8">K2</strain>
    </source>
</reference>
<comment type="similarity">
    <text evidence="2">Belongs to the GPAT/DAPAT family.</text>
</comment>
<evidence type="ECO:0000256" key="1">
    <source>
        <dbReference type="ARBA" id="ARBA00004184"/>
    </source>
</evidence>
<keyword evidence="4 6" id="KW-0472">Membrane</keyword>
<keyword evidence="9" id="KW-1185">Reference proteome</keyword>
<dbReference type="GO" id="GO:0012505">
    <property type="term" value="C:endomembrane system"/>
    <property type="evidence" value="ECO:0007669"/>
    <property type="project" value="UniProtKB-SubCell"/>
</dbReference>
<dbReference type="Proteomes" id="UP001249851">
    <property type="component" value="Unassembled WGS sequence"/>
</dbReference>
<keyword evidence="6" id="KW-1133">Transmembrane helix</keyword>
<evidence type="ECO:0000313" key="8">
    <source>
        <dbReference type="EMBL" id="KAK2561119.1"/>
    </source>
</evidence>
<dbReference type="SUPFAM" id="SSF69593">
    <property type="entry name" value="Glycerol-3-phosphate (1)-acyltransferase"/>
    <property type="match status" value="1"/>
</dbReference>
<dbReference type="GO" id="GO:0008374">
    <property type="term" value="F:O-acyltransferase activity"/>
    <property type="evidence" value="ECO:0007669"/>
    <property type="project" value="InterPro"/>
</dbReference>
<evidence type="ECO:0000259" key="7">
    <source>
        <dbReference type="SMART" id="SM00563"/>
    </source>
</evidence>
<evidence type="ECO:0000256" key="3">
    <source>
        <dbReference type="ARBA" id="ARBA00022679"/>
    </source>
</evidence>